<dbReference type="InterPro" id="IPR023393">
    <property type="entry name" value="START-like_dom_sf"/>
</dbReference>
<dbReference type="RefSeq" id="WP_350347885.1">
    <property type="nucleotide sequence ID" value="NZ_CP158374.1"/>
</dbReference>
<sequence length="216" mass="23044">MDIRAQLDAADRGIADGERDGEAVRVQTVARIYPAPIDDVWSALTSAERIPRWFLPVSGDLRLGGRYQLEGNAGGTIEACDAPNSFAATWEYGGGVTWITVRLSALDDERTRVELEHVARVADVPDEIWEQYGPSGTGIGWDQAMLGLDLHLTTGEVTPENASEWVMSDEGLAFMRGSADRWAAAQAANGTDAAVANAAADATYAMYTGQAPGPMG</sequence>
<proteinExistence type="inferred from homology"/>
<evidence type="ECO:0000256" key="1">
    <source>
        <dbReference type="ARBA" id="ARBA00006817"/>
    </source>
</evidence>
<dbReference type="Pfam" id="PF08327">
    <property type="entry name" value="AHSA1"/>
    <property type="match status" value="1"/>
</dbReference>
<name>A0AAU7W567_9MICO</name>
<dbReference type="Gene3D" id="3.30.530.20">
    <property type="match status" value="1"/>
</dbReference>
<dbReference type="AlphaFoldDB" id="A0AAU7W567"/>
<evidence type="ECO:0000259" key="2">
    <source>
        <dbReference type="Pfam" id="PF08327"/>
    </source>
</evidence>
<dbReference type="InterPro" id="IPR013538">
    <property type="entry name" value="ASHA1/2-like_C"/>
</dbReference>
<reference evidence="3" key="1">
    <citation type="submission" date="2024-05" db="EMBL/GenBank/DDBJ databases">
        <authorList>
            <person name="Yu L."/>
        </authorList>
    </citation>
    <scope>NUCLEOTIDE SEQUENCE</scope>
    <source>
        <strain evidence="3">G08B096</strain>
    </source>
</reference>
<accession>A0AAU7W567</accession>
<dbReference type="EMBL" id="CP158374">
    <property type="protein sequence ID" value="XBX81863.1"/>
    <property type="molecule type" value="Genomic_DNA"/>
</dbReference>
<gene>
    <name evidence="3" type="ORF">ABIQ69_14760</name>
</gene>
<dbReference type="CDD" id="cd08899">
    <property type="entry name" value="SRPBCC_CalC_Aha1-like_6"/>
    <property type="match status" value="1"/>
</dbReference>
<protein>
    <submittedName>
        <fullName evidence="3">SRPBCC family protein</fullName>
    </submittedName>
</protein>
<dbReference type="SUPFAM" id="SSF55961">
    <property type="entry name" value="Bet v1-like"/>
    <property type="match status" value="1"/>
</dbReference>
<comment type="similarity">
    <text evidence="1">Belongs to the AHA1 family.</text>
</comment>
<organism evidence="3">
    <name type="scientific">Agromyces sp. G08B096</name>
    <dbReference type="NCBI Taxonomy" id="3156399"/>
    <lineage>
        <taxon>Bacteria</taxon>
        <taxon>Bacillati</taxon>
        <taxon>Actinomycetota</taxon>
        <taxon>Actinomycetes</taxon>
        <taxon>Micrococcales</taxon>
        <taxon>Microbacteriaceae</taxon>
        <taxon>Agromyces</taxon>
    </lineage>
</organism>
<evidence type="ECO:0000313" key="3">
    <source>
        <dbReference type="EMBL" id="XBX81863.1"/>
    </source>
</evidence>
<feature type="domain" description="Activator of Hsp90 ATPase homologue 1/2-like C-terminal" evidence="2">
    <location>
        <begin position="35"/>
        <end position="148"/>
    </location>
</feature>